<keyword evidence="2" id="KW-1185">Reference proteome</keyword>
<dbReference type="AlphaFoldDB" id="W2V0R0"/>
<organism evidence="1 2">
    <name type="scientific">Candidatus Xenolissoclinum pacificiensis L6</name>
    <dbReference type="NCBI Taxonomy" id="1401685"/>
    <lineage>
        <taxon>Bacteria</taxon>
        <taxon>Pseudomonadati</taxon>
        <taxon>Pseudomonadota</taxon>
        <taxon>Alphaproteobacteria</taxon>
        <taxon>Rickettsiales</taxon>
        <taxon>Anaplasmataceae</taxon>
        <taxon>Candidatus Xenolissoclinum</taxon>
    </lineage>
</organism>
<dbReference type="EMBL" id="AXCJ01000008">
    <property type="protein sequence ID" value="ETO91217.1"/>
    <property type="molecule type" value="Genomic_DNA"/>
</dbReference>
<evidence type="ECO:0000313" key="2">
    <source>
        <dbReference type="Proteomes" id="UP000018951"/>
    </source>
</evidence>
<evidence type="ECO:0000313" key="1">
    <source>
        <dbReference type="EMBL" id="ETO91217.1"/>
    </source>
</evidence>
<sequence>MQQILTEKVNQYAHQFTLPENLIDQTKLENIERTLSQMSINFF</sequence>
<proteinExistence type="predicted"/>
<accession>W2V0R0</accession>
<name>W2V0R0_9RICK</name>
<gene>
    <name evidence="1" type="ORF">P857_707</name>
</gene>
<dbReference type="Proteomes" id="UP000018951">
    <property type="component" value="Unassembled WGS sequence"/>
</dbReference>
<comment type="caution">
    <text evidence="1">The sequence shown here is derived from an EMBL/GenBank/DDBJ whole genome shotgun (WGS) entry which is preliminary data.</text>
</comment>
<protein>
    <submittedName>
        <fullName evidence="1">Uncharacterized protein</fullName>
    </submittedName>
</protein>
<reference evidence="1 2" key="1">
    <citation type="journal article" date="2013" name="PLoS ONE">
        <title>Bacterial endosymbiosis in a chordate host: long-term co-evolution and conservation of secondary metabolism.</title>
        <authorList>
            <person name="Kwan J.C."/>
            <person name="Schmidt E.W."/>
        </authorList>
    </citation>
    <scope>NUCLEOTIDE SEQUENCE [LARGE SCALE GENOMIC DNA]</scope>
    <source>
        <strain evidence="2">L6</strain>
    </source>
</reference>